<organism evidence="1 2">
    <name type="scientific">Fusarium culmorum</name>
    <dbReference type="NCBI Taxonomy" id="5516"/>
    <lineage>
        <taxon>Eukaryota</taxon>
        <taxon>Fungi</taxon>
        <taxon>Dikarya</taxon>
        <taxon>Ascomycota</taxon>
        <taxon>Pezizomycotina</taxon>
        <taxon>Sordariomycetes</taxon>
        <taxon>Hypocreomycetidae</taxon>
        <taxon>Hypocreales</taxon>
        <taxon>Nectriaceae</taxon>
        <taxon>Fusarium</taxon>
    </lineage>
</organism>
<dbReference type="AlphaFoldDB" id="A0A2T4H9D6"/>
<protein>
    <submittedName>
        <fullName evidence="1">Uncharacterized protein</fullName>
    </submittedName>
</protein>
<reference evidence="1 2" key="1">
    <citation type="submission" date="2018-02" db="EMBL/GenBank/DDBJ databases">
        <title>Fusarium culmorum secondary metabolites in fungal-bacterial-plant interactions.</title>
        <authorList>
            <person name="Schmidt R."/>
        </authorList>
    </citation>
    <scope>NUCLEOTIDE SEQUENCE [LARGE SCALE GENOMIC DNA]</scope>
    <source>
        <strain evidence="1 2">PV</strain>
    </source>
</reference>
<dbReference type="EMBL" id="PVEM01000001">
    <property type="protein sequence ID" value="PTD12413.1"/>
    <property type="molecule type" value="Genomic_DNA"/>
</dbReference>
<comment type="caution">
    <text evidence="1">The sequence shown here is derived from an EMBL/GenBank/DDBJ whole genome shotgun (WGS) entry which is preliminary data.</text>
</comment>
<dbReference type="Proteomes" id="UP000241587">
    <property type="component" value="Unassembled WGS sequence"/>
</dbReference>
<dbReference type="OrthoDB" id="5039224at2759"/>
<accession>A0A2T4H9D6</accession>
<proteinExistence type="predicted"/>
<evidence type="ECO:0000313" key="1">
    <source>
        <dbReference type="EMBL" id="PTD12413.1"/>
    </source>
</evidence>
<sequence length="319" mass="36877">MRPENEQQTNIHDKRRENTLNGLKWLLERGAEGRTTRRFRNYPSNDLQLLSHMSTALLASMQLGHSKRSMEALFNMLKMLSSHGYPNPTRSDTFDPAWLFPNNYEWRCVRLSFYSKVSPMCITLKSHVVPSVLELMLSEHADRGNKLRDRDLHEEGTGWEEAYFGEVADIFQAKLKLMVKYEMIDASEEALLKSIGSALYSIAADGMQAGGYDQEHIKRSWEKLCDAVKPFATDRNLVVVNPDGAQHRIHRFVIDPEWNPWESWFWRQDEIRWMREGASSIYASRGTLSVPYERASSLGVPEWHTVSIDAWYASFPRSG</sequence>
<evidence type="ECO:0000313" key="2">
    <source>
        <dbReference type="Proteomes" id="UP000241587"/>
    </source>
</evidence>
<name>A0A2T4H9D6_FUSCU</name>
<keyword evidence="2" id="KW-1185">Reference proteome</keyword>
<gene>
    <name evidence="1" type="ORF">FCULG_00004351</name>
</gene>